<evidence type="ECO:0000313" key="7">
    <source>
        <dbReference type="Proteomes" id="UP001652621"/>
    </source>
</evidence>
<dbReference type="InterPro" id="IPR013320">
    <property type="entry name" value="ConA-like_dom_sf"/>
</dbReference>
<comment type="similarity">
    <text evidence="1">Belongs to the insect beta-1,3-glucan binding protein family.</text>
</comment>
<evidence type="ECO:0000313" key="8">
    <source>
        <dbReference type="RefSeq" id="XP_005187612.2"/>
    </source>
</evidence>
<evidence type="ECO:0000259" key="6">
    <source>
        <dbReference type="PROSITE" id="PS51969"/>
    </source>
</evidence>
<evidence type="ECO:0000256" key="2">
    <source>
        <dbReference type="ARBA" id="ARBA00022588"/>
    </source>
</evidence>
<evidence type="ECO:0000256" key="1">
    <source>
        <dbReference type="ARBA" id="ARBA00008781"/>
    </source>
</evidence>
<sequence>MQMSSLVFGKILLLLVLIAKTCCSYEIPNVKLEQLNNGFSLSLDDESGIRKVIYYIKINDICPGYMDMVLEPNPNWKITQPMKALKEKDKINVSILVDYNGEAYKDNQYLVVGENDNVAMKISKTISSKLCGSEEKPQPPINTCEPSQTVVKDLTNICKNQLIFEENFNDTELDLSKWSFDVRNLLTGRINEEFVLFDTRQENVFINDGILNIKPTFTQANARMAAIDFGTRCTPVENIMKECKSMTQFPFTYVPPINSSNINTKNTFQFKYGRVEIKAKLPKGSWLLPYITLENYGSFNKKQMRIAFARGNEQLLTDNPMKDIGGRRLYGGLVKNIEQHDTDFKELYASEHFGNNFHIYTLVWSNNSISVSVDGRTYGEFHSNLDGFNEQFFISLGVSAGGHLEFPDTLADPEVKPWKNTSPKAISIFWQNIKDGKFNWTEDSQTMRIDYIKVYAV</sequence>
<evidence type="ECO:0000259" key="5">
    <source>
        <dbReference type="PROSITE" id="PS51762"/>
    </source>
</evidence>
<dbReference type="SUPFAM" id="SSF49899">
    <property type="entry name" value="Concanavalin A-like lectins/glucanases"/>
    <property type="match status" value="1"/>
</dbReference>
<dbReference type="Gene3D" id="2.60.120.200">
    <property type="match status" value="1"/>
</dbReference>
<feature type="chain" id="PRO_5046492368" evidence="4">
    <location>
        <begin position="25"/>
        <end position="457"/>
    </location>
</feature>
<dbReference type="Proteomes" id="UP001652621">
    <property type="component" value="Unplaced"/>
</dbReference>
<keyword evidence="3" id="KW-0391">Immunity</keyword>
<feature type="domain" description="CBM39" evidence="6">
    <location>
        <begin position="25"/>
        <end position="118"/>
    </location>
</feature>
<proteinExistence type="inferred from homology"/>
<dbReference type="STRING" id="7370.A0A1I8MMH2"/>
<dbReference type="PANTHER" id="PTHR10963:SF60">
    <property type="entry name" value="GRAM-NEGATIVE BACTERIA-BINDING PROTEIN 1-RELATED"/>
    <property type="match status" value="1"/>
</dbReference>
<evidence type="ECO:0000256" key="4">
    <source>
        <dbReference type="SAM" id="SignalP"/>
    </source>
</evidence>
<evidence type="ECO:0000256" key="3">
    <source>
        <dbReference type="ARBA" id="ARBA00022859"/>
    </source>
</evidence>
<gene>
    <name evidence="8" type="primary">LOC101888722</name>
</gene>
<dbReference type="RefSeq" id="XP_005187612.2">
    <property type="nucleotide sequence ID" value="XM_005187555.4"/>
</dbReference>
<name>A0A9J7CZI6_MUSDO</name>
<accession>A0A9J7CZI6</accession>
<keyword evidence="2" id="KW-0399">Innate immunity</keyword>
<keyword evidence="7" id="KW-1185">Reference proteome</keyword>
<dbReference type="PROSITE" id="PS51762">
    <property type="entry name" value="GH16_2"/>
    <property type="match status" value="1"/>
</dbReference>
<feature type="signal peptide" evidence="4">
    <location>
        <begin position="1"/>
        <end position="24"/>
    </location>
</feature>
<feature type="domain" description="GH16" evidence="5">
    <location>
        <begin position="134"/>
        <end position="457"/>
    </location>
</feature>
<dbReference type="InterPro" id="IPR000757">
    <property type="entry name" value="Beta-glucanase-like"/>
</dbReference>
<dbReference type="InterPro" id="IPR043030">
    <property type="entry name" value="BGBP_N_sf"/>
</dbReference>
<protein>
    <submittedName>
        <fullName evidence="8">Gram-negative bacteria-binding protein 2 isoform X1</fullName>
    </submittedName>
</protein>
<dbReference type="PANTHER" id="PTHR10963">
    <property type="entry name" value="GLYCOSYL HYDROLASE-RELATED"/>
    <property type="match status" value="1"/>
</dbReference>
<dbReference type="eggNOG" id="ENOG502RTM3">
    <property type="taxonomic scope" value="Eukaryota"/>
</dbReference>
<dbReference type="InterPro" id="IPR031756">
    <property type="entry name" value="BGBP_N"/>
</dbReference>
<organism evidence="7 8">
    <name type="scientific">Musca domestica</name>
    <name type="common">House fly</name>
    <dbReference type="NCBI Taxonomy" id="7370"/>
    <lineage>
        <taxon>Eukaryota</taxon>
        <taxon>Metazoa</taxon>
        <taxon>Ecdysozoa</taxon>
        <taxon>Arthropoda</taxon>
        <taxon>Hexapoda</taxon>
        <taxon>Insecta</taxon>
        <taxon>Pterygota</taxon>
        <taxon>Neoptera</taxon>
        <taxon>Endopterygota</taxon>
        <taxon>Diptera</taxon>
        <taxon>Brachycera</taxon>
        <taxon>Muscomorpha</taxon>
        <taxon>Muscoidea</taxon>
        <taxon>Muscidae</taxon>
        <taxon>Musca</taxon>
    </lineage>
</organism>
<dbReference type="VEuPathDB" id="VectorBase:MDOA006497"/>
<keyword evidence="4" id="KW-0732">Signal</keyword>
<dbReference type="InterPro" id="IPR050546">
    <property type="entry name" value="Glycosyl_Hydrlase_16"/>
</dbReference>
<dbReference type="VEuPathDB" id="VectorBase:MDOMA2_002470"/>
<dbReference type="Pfam" id="PF15886">
    <property type="entry name" value="CBM39"/>
    <property type="match status" value="1"/>
</dbReference>
<dbReference type="PROSITE" id="PS51969">
    <property type="entry name" value="CBM39"/>
    <property type="match status" value="1"/>
</dbReference>
<dbReference type="GeneID" id="101888722"/>
<reference evidence="8" key="1">
    <citation type="submission" date="2025-08" db="UniProtKB">
        <authorList>
            <consortium name="RefSeq"/>
        </authorList>
    </citation>
    <scope>IDENTIFICATION</scope>
    <source>
        <strain evidence="8">Aabys</strain>
        <tissue evidence="8">Whole body</tissue>
    </source>
</reference>
<dbReference type="Gene3D" id="2.60.40.2140">
    <property type="entry name" value="Beta-1,3-glucan-recognition protein, N-terminal domain"/>
    <property type="match status" value="1"/>
</dbReference>